<reference evidence="1" key="1">
    <citation type="journal article" date="2020" name="mSystems">
        <title>Genome- and Community-Level Interaction Insights into Carbon Utilization and Element Cycling Functions of Hydrothermarchaeota in Hydrothermal Sediment.</title>
        <authorList>
            <person name="Zhou Z."/>
            <person name="Liu Y."/>
            <person name="Xu W."/>
            <person name="Pan J."/>
            <person name="Luo Z.H."/>
            <person name="Li M."/>
        </authorList>
    </citation>
    <scope>NUCLEOTIDE SEQUENCE [LARGE SCALE GENOMIC DNA]</scope>
    <source>
        <strain evidence="1">SpSt-1181</strain>
    </source>
</reference>
<dbReference type="SUPFAM" id="SSF52833">
    <property type="entry name" value="Thioredoxin-like"/>
    <property type="match status" value="1"/>
</dbReference>
<dbReference type="PANTHER" id="PTHR33558">
    <property type="entry name" value="GLUTAREDOXIN-LIKE PROTEIN C5ORF63 HOMOLOG"/>
    <property type="match status" value="1"/>
</dbReference>
<proteinExistence type="predicted"/>
<comment type="caution">
    <text evidence="1">The sequence shown here is derived from an EMBL/GenBank/DDBJ whole genome shotgun (WGS) entry which is preliminary data.</text>
</comment>
<dbReference type="InterPro" id="IPR036249">
    <property type="entry name" value="Thioredoxin-like_sf"/>
</dbReference>
<dbReference type="EMBL" id="DSBW01000164">
    <property type="protein sequence ID" value="HED31511.1"/>
    <property type="molecule type" value="Genomic_DNA"/>
</dbReference>
<sequence length="95" mass="11135">MMNPGKPVGMKKPVQLCMYTRPGCHLCDVARGVLEAVRLRHPFGIEYIDITTDPDIERKYRYEIPVVCIDDRELFRHHVQEKLLEKLVVDETRRG</sequence>
<dbReference type="InterPro" id="IPR008554">
    <property type="entry name" value="Glutaredoxin-like"/>
</dbReference>
<dbReference type="InterPro" id="IPR052565">
    <property type="entry name" value="Glutaredoxin-like_YDR286C"/>
</dbReference>
<protein>
    <submittedName>
        <fullName evidence="1">Glutaredoxin family protein</fullName>
    </submittedName>
</protein>
<dbReference type="Gene3D" id="3.40.30.10">
    <property type="entry name" value="Glutaredoxin"/>
    <property type="match status" value="1"/>
</dbReference>
<gene>
    <name evidence="1" type="ORF">ENN50_07505</name>
</gene>
<name>A0A831WVC4_PROAE</name>
<dbReference type="AlphaFoldDB" id="A0A831WVC4"/>
<dbReference type="Pfam" id="PF05768">
    <property type="entry name" value="Glrx-like"/>
    <property type="match status" value="1"/>
</dbReference>
<dbReference type="PANTHER" id="PTHR33558:SF1">
    <property type="entry name" value="GLUTAREDOXIN-LIKE PROTEIN C5ORF63 HOMOLOG"/>
    <property type="match status" value="1"/>
</dbReference>
<accession>A0A831WVC4</accession>
<organism evidence="1">
    <name type="scientific">Prosthecochloris aestuarii</name>
    <dbReference type="NCBI Taxonomy" id="1102"/>
    <lineage>
        <taxon>Bacteria</taxon>
        <taxon>Pseudomonadati</taxon>
        <taxon>Chlorobiota</taxon>
        <taxon>Chlorobiia</taxon>
        <taxon>Chlorobiales</taxon>
        <taxon>Chlorobiaceae</taxon>
        <taxon>Prosthecochloris</taxon>
    </lineage>
</organism>
<dbReference type="Proteomes" id="UP000886335">
    <property type="component" value="Unassembled WGS sequence"/>
</dbReference>
<evidence type="ECO:0000313" key="1">
    <source>
        <dbReference type="EMBL" id="HED31511.1"/>
    </source>
</evidence>